<reference evidence="9" key="1">
    <citation type="submission" date="2015-02" db="EMBL/GenBank/DDBJ databases">
        <title>Genome sequencing for Strongylocentrotus purpuratus.</title>
        <authorList>
            <person name="Murali S."/>
            <person name="Liu Y."/>
            <person name="Vee V."/>
            <person name="English A."/>
            <person name="Wang M."/>
            <person name="Skinner E."/>
            <person name="Han Y."/>
            <person name="Muzny D.M."/>
            <person name="Worley K.C."/>
            <person name="Gibbs R.A."/>
        </authorList>
    </citation>
    <scope>NUCLEOTIDE SEQUENCE</scope>
</reference>
<feature type="chain" id="PRO_5029478699" evidence="5">
    <location>
        <begin position="31"/>
        <end position="683"/>
    </location>
</feature>
<dbReference type="SUPFAM" id="SSF49899">
    <property type="entry name" value="Concanavalin A-like lectins/glucanases"/>
    <property type="match status" value="2"/>
</dbReference>
<keyword evidence="4" id="KW-1133">Transmembrane helix</keyword>
<comment type="caution">
    <text evidence="2">Lacks conserved residue(s) required for the propagation of feature annotation.</text>
</comment>
<dbReference type="SMART" id="SM00181">
    <property type="entry name" value="EGF"/>
    <property type="match status" value="2"/>
</dbReference>
<dbReference type="OrthoDB" id="412155at2759"/>
<feature type="signal peptide" evidence="5">
    <location>
        <begin position="1"/>
        <end position="30"/>
    </location>
</feature>
<dbReference type="InParanoid" id="A0A7M7HEJ8"/>
<dbReference type="SUPFAM" id="SSF57196">
    <property type="entry name" value="EGF/Laminin"/>
    <property type="match status" value="2"/>
</dbReference>
<dbReference type="PROSITE" id="PS01186">
    <property type="entry name" value="EGF_2"/>
    <property type="match status" value="2"/>
</dbReference>
<dbReference type="InterPro" id="IPR000742">
    <property type="entry name" value="EGF"/>
</dbReference>
<evidence type="ECO:0000313" key="8">
    <source>
        <dbReference type="EnsemblMetazoa" id="XP_011660712"/>
    </source>
</evidence>
<dbReference type="InterPro" id="IPR051560">
    <property type="entry name" value="MAM_domain-containing"/>
</dbReference>
<proteinExistence type="predicted"/>
<feature type="domain" description="MAM" evidence="7">
    <location>
        <begin position="31"/>
        <end position="217"/>
    </location>
</feature>
<dbReference type="Pfam" id="PF00008">
    <property type="entry name" value="EGF"/>
    <property type="match status" value="1"/>
</dbReference>
<name>A0A7M7HEJ8_STRPU</name>
<reference evidence="8" key="2">
    <citation type="submission" date="2021-01" db="UniProtKB">
        <authorList>
            <consortium name="EnsemblMetazoa"/>
        </authorList>
    </citation>
    <scope>IDENTIFICATION</scope>
</reference>
<feature type="region of interest" description="Disordered" evidence="3">
    <location>
        <begin position="534"/>
        <end position="683"/>
    </location>
</feature>
<keyword evidence="4" id="KW-0472">Membrane</keyword>
<sequence length="683" mass="76754">MIFIWIKQLIDNMILFFSAILLVLAGLACCQDCNFDANRTSNQRCGWSNDYEDDFDWSVRRLPTPTPFTGPSGDHTTGSGNFLYTEANGRDHGEKARIYSPFDSQPNEAGTDMTMISFWYSMWDGFDGGSPFPKTNMGTLNVYIAYDGEKVPAHPPVWSRAGSQTDRSGWKEAKIMFTAPSPFRIIFEGVIGEGERSDIGIDDVMVRQPKMPNSCDFESSEMGDLCFFYQEDLEDDFDWTRHSGETPSLDTGPLTDHTLMNDTGHYMYIETTRQNIPATAILKSVEFFKERTYCYFDFYYHAFGDHVGELRLNIKIITSETGSVEFRHRIVEPGQSNDTWIHYSSLITDYMGYYTLKFTGSRGDGHLGDIAIDDISLGEGCFATDVCGSNPCLNGGYCGHNSNSQYYCECEIGWTGQNCETAFYICDHEPCREGYICHEKENYDYTCLCPEGYQGYHCQEEIPTIEPPEPIDIRIDGVDPEMIPVIIGSCIGSFILIATAAWFTATCIKNDGYRRKAEAVEGVKDLDVEDGKSNAYINTTYDPDDPDDEGKNEAGPSTSEQKDVEEAEESPSGSGETTGEKDVKAPDYEDVTDKPSGSEDKVKDEDVKEDVNEDVKEEVKDENEYEEVKEVESKPELQKEEDIREVEKTMLTGLSTKYDDDTDSPPQDSEENKEKGVVSSTSL</sequence>
<dbReference type="PANTHER" id="PTHR23282:SF101">
    <property type="entry name" value="MAM DOMAIN-CONTAINING PROTEIN"/>
    <property type="match status" value="1"/>
</dbReference>
<dbReference type="GO" id="GO:0016020">
    <property type="term" value="C:membrane"/>
    <property type="evidence" value="ECO:0007669"/>
    <property type="project" value="InterPro"/>
</dbReference>
<dbReference type="InterPro" id="IPR013320">
    <property type="entry name" value="ConA-like_dom_sf"/>
</dbReference>
<keyword evidence="1 2" id="KW-1015">Disulfide bond</keyword>
<dbReference type="Gene3D" id="2.60.120.200">
    <property type="match status" value="2"/>
</dbReference>
<evidence type="ECO:0000256" key="1">
    <source>
        <dbReference type="ARBA" id="ARBA00023157"/>
    </source>
</evidence>
<evidence type="ECO:0000259" key="7">
    <source>
        <dbReference type="PROSITE" id="PS50060"/>
    </source>
</evidence>
<dbReference type="PROSITE" id="PS50060">
    <property type="entry name" value="MAM_2"/>
    <property type="match status" value="2"/>
</dbReference>
<dbReference type="SMART" id="SM00137">
    <property type="entry name" value="MAM"/>
    <property type="match status" value="2"/>
</dbReference>
<feature type="domain" description="MAM" evidence="7">
    <location>
        <begin position="213"/>
        <end position="389"/>
    </location>
</feature>
<keyword evidence="4" id="KW-0812">Transmembrane</keyword>
<accession>A0A7M7HEJ8</accession>
<dbReference type="EnsemblMetazoa" id="XM_011662410">
    <property type="protein sequence ID" value="XP_011660712"/>
    <property type="gene ID" value="LOC100889846"/>
</dbReference>
<dbReference type="KEGG" id="spu:100889846"/>
<dbReference type="AlphaFoldDB" id="A0A7M7HEJ8"/>
<feature type="disulfide bond" evidence="2">
    <location>
        <begin position="449"/>
        <end position="458"/>
    </location>
</feature>
<organism evidence="8 9">
    <name type="scientific">Strongylocentrotus purpuratus</name>
    <name type="common">Purple sea urchin</name>
    <dbReference type="NCBI Taxonomy" id="7668"/>
    <lineage>
        <taxon>Eukaryota</taxon>
        <taxon>Metazoa</taxon>
        <taxon>Echinodermata</taxon>
        <taxon>Eleutherozoa</taxon>
        <taxon>Echinozoa</taxon>
        <taxon>Echinoidea</taxon>
        <taxon>Euechinoidea</taxon>
        <taxon>Echinacea</taxon>
        <taxon>Camarodonta</taxon>
        <taxon>Echinidea</taxon>
        <taxon>Strongylocentrotidae</taxon>
        <taxon>Strongylocentrotus</taxon>
    </lineage>
</organism>
<feature type="domain" description="EGF-like" evidence="6">
    <location>
        <begin position="422"/>
        <end position="459"/>
    </location>
</feature>
<dbReference type="RefSeq" id="XP_011660712.2">
    <property type="nucleotide sequence ID" value="XM_011662410.2"/>
</dbReference>
<keyword evidence="2" id="KW-0245">EGF-like domain</keyword>
<feature type="compositionally biased region" description="Acidic residues" evidence="3">
    <location>
        <begin position="660"/>
        <end position="669"/>
    </location>
</feature>
<keyword evidence="9" id="KW-1185">Reference proteome</keyword>
<feature type="domain" description="EGF-like" evidence="6">
    <location>
        <begin position="383"/>
        <end position="420"/>
    </location>
</feature>
<evidence type="ECO:0000259" key="6">
    <source>
        <dbReference type="PROSITE" id="PS50026"/>
    </source>
</evidence>
<evidence type="ECO:0000256" key="2">
    <source>
        <dbReference type="PROSITE-ProRule" id="PRU00076"/>
    </source>
</evidence>
<feature type="compositionally biased region" description="Basic and acidic residues" evidence="3">
    <location>
        <begin position="626"/>
        <end position="648"/>
    </location>
</feature>
<evidence type="ECO:0000256" key="5">
    <source>
        <dbReference type="SAM" id="SignalP"/>
    </source>
</evidence>
<dbReference type="PROSITE" id="PS00022">
    <property type="entry name" value="EGF_1"/>
    <property type="match status" value="2"/>
</dbReference>
<dbReference type="Gene3D" id="2.10.25.10">
    <property type="entry name" value="Laminin"/>
    <property type="match status" value="2"/>
</dbReference>
<dbReference type="GeneID" id="100889846"/>
<dbReference type="InterPro" id="IPR000998">
    <property type="entry name" value="MAM_dom"/>
</dbReference>
<dbReference type="CDD" id="cd00054">
    <property type="entry name" value="EGF_CA"/>
    <property type="match status" value="2"/>
</dbReference>
<evidence type="ECO:0000256" key="3">
    <source>
        <dbReference type="SAM" id="MobiDB-lite"/>
    </source>
</evidence>
<dbReference type="CDD" id="cd06263">
    <property type="entry name" value="MAM"/>
    <property type="match status" value="2"/>
</dbReference>
<dbReference type="OMA" id="EGYICHE"/>
<feature type="transmembrane region" description="Helical" evidence="4">
    <location>
        <begin position="482"/>
        <end position="505"/>
    </location>
</feature>
<dbReference type="PROSITE" id="PS51257">
    <property type="entry name" value="PROKAR_LIPOPROTEIN"/>
    <property type="match status" value="1"/>
</dbReference>
<feature type="compositionally biased region" description="Basic and acidic residues" evidence="3">
    <location>
        <begin position="578"/>
        <end position="619"/>
    </location>
</feature>
<protein>
    <submittedName>
        <fullName evidence="8">Uncharacterized protein</fullName>
    </submittedName>
</protein>
<dbReference type="PROSITE" id="PS50026">
    <property type="entry name" value="EGF_3"/>
    <property type="match status" value="2"/>
</dbReference>
<evidence type="ECO:0000256" key="4">
    <source>
        <dbReference type="SAM" id="Phobius"/>
    </source>
</evidence>
<evidence type="ECO:0000313" key="9">
    <source>
        <dbReference type="Proteomes" id="UP000007110"/>
    </source>
</evidence>
<dbReference type="Pfam" id="PF00629">
    <property type="entry name" value="MAM"/>
    <property type="match status" value="2"/>
</dbReference>
<keyword evidence="5" id="KW-0732">Signal</keyword>
<dbReference type="Proteomes" id="UP000007110">
    <property type="component" value="Unassembled WGS sequence"/>
</dbReference>
<dbReference type="PANTHER" id="PTHR23282">
    <property type="entry name" value="APICAL ENDOSOMAL GLYCOPROTEIN PRECURSOR"/>
    <property type="match status" value="1"/>
</dbReference>
<feature type="disulfide bond" evidence="2">
    <location>
        <begin position="410"/>
        <end position="419"/>
    </location>
</feature>